<dbReference type="PANTHER" id="PTHR37312:SF1">
    <property type="entry name" value="MEMBRANE-BOUND ACYLTRANSFERASE YKRP-RELATED"/>
    <property type="match status" value="1"/>
</dbReference>
<evidence type="ECO:0000313" key="3">
    <source>
        <dbReference type="EMBL" id="EKJ91692.1"/>
    </source>
</evidence>
<feature type="transmembrane region" description="Helical" evidence="1">
    <location>
        <begin position="12"/>
        <end position="29"/>
    </location>
</feature>
<feature type="transmembrane region" description="Helical" evidence="1">
    <location>
        <begin position="141"/>
        <end position="166"/>
    </location>
</feature>
<dbReference type="RefSeq" id="WP_007759277.1">
    <property type="nucleotide sequence ID" value="NZ_AKBZ01000001.1"/>
</dbReference>
<dbReference type="AlphaFoldDB" id="K5BUF0"/>
<dbReference type="EMBL" id="AGXW01000002">
    <property type="protein sequence ID" value="EKJ91692.1"/>
    <property type="molecule type" value="Genomic_DNA"/>
</dbReference>
<dbReference type="Proteomes" id="UP000007995">
    <property type="component" value="Unassembled WGS sequence"/>
</dbReference>
<keyword evidence="1" id="KW-0812">Transmembrane</keyword>
<organism evidence="3 4">
    <name type="scientific">Bacteroides finegoldii CL09T03C10</name>
    <dbReference type="NCBI Taxonomy" id="997888"/>
    <lineage>
        <taxon>Bacteria</taxon>
        <taxon>Pseudomonadati</taxon>
        <taxon>Bacteroidota</taxon>
        <taxon>Bacteroidia</taxon>
        <taxon>Bacteroidales</taxon>
        <taxon>Bacteroidaceae</taxon>
        <taxon>Bacteroides</taxon>
    </lineage>
</organism>
<protein>
    <recommendedName>
        <fullName evidence="2">Acyltransferase 3 domain-containing protein</fullName>
    </recommendedName>
</protein>
<comment type="caution">
    <text evidence="3">The sequence shown here is derived from an EMBL/GenBank/DDBJ whole genome shotgun (WGS) entry which is preliminary data.</text>
</comment>
<accession>K5BUF0</accession>
<dbReference type="PANTHER" id="PTHR37312">
    <property type="entry name" value="MEMBRANE-BOUND ACYLTRANSFERASE YKRP-RELATED"/>
    <property type="match status" value="1"/>
</dbReference>
<feature type="domain" description="Acyltransferase 3" evidence="2">
    <location>
        <begin position="3"/>
        <end position="199"/>
    </location>
</feature>
<feature type="transmembrane region" description="Helical" evidence="1">
    <location>
        <begin position="172"/>
        <end position="191"/>
    </location>
</feature>
<feature type="transmembrane region" description="Helical" evidence="1">
    <location>
        <begin position="41"/>
        <end position="62"/>
    </location>
</feature>
<dbReference type="InterPro" id="IPR052734">
    <property type="entry name" value="Nod_factor_acetyltransferase"/>
</dbReference>
<dbReference type="Pfam" id="PF01757">
    <property type="entry name" value="Acyl_transf_3"/>
    <property type="match status" value="1"/>
</dbReference>
<keyword evidence="1" id="KW-0472">Membrane</keyword>
<gene>
    <name evidence="3" type="ORF">HMPREF1057_00527</name>
</gene>
<evidence type="ECO:0000313" key="4">
    <source>
        <dbReference type="Proteomes" id="UP000007995"/>
    </source>
</evidence>
<name>K5BUF0_9BACE</name>
<feature type="transmembrane region" description="Helical" evidence="1">
    <location>
        <begin position="74"/>
        <end position="92"/>
    </location>
</feature>
<evidence type="ECO:0000259" key="2">
    <source>
        <dbReference type="Pfam" id="PF01757"/>
    </source>
</evidence>
<sequence>MRINYIDNLKGIAIILVVMGHVEQFSLGLEDNLFRTFYNGFHMPLFMFLSGVFAMKSFKLWNLSESLLFLKKKVLRILLPFLVIGGTIYTITNGNPLGILGLNGEAAYWFLPALFYCMVVGWATFMIYHKATTYLCGDKRYWFVEFSFVFIGYMVLLSMSHFFPLVVSQVPYFYKFVAMYPYFMLGTYFFNTNLSVTIWNRILT</sequence>
<dbReference type="GO" id="GO:0016747">
    <property type="term" value="F:acyltransferase activity, transferring groups other than amino-acyl groups"/>
    <property type="evidence" value="ECO:0007669"/>
    <property type="project" value="InterPro"/>
</dbReference>
<reference evidence="3 4" key="1">
    <citation type="submission" date="2012-02" db="EMBL/GenBank/DDBJ databases">
        <title>The Genome Sequence of Bacteroides finegoldii CL09T03C10.</title>
        <authorList>
            <consortium name="The Broad Institute Genome Sequencing Platform"/>
            <person name="Earl A."/>
            <person name="Ward D."/>
            <person name="Feldgarden M."/>
            <person name="Gevers D."/>
            <person name="Zitomersky N.L."/>
            <person name="Coyne M.J."/>
            <person name="Comstock L.E."/>
            <person name="Young S.K."/>
            <person name="Zeng Q."/>
            <person name="Gargeya S."/>
            <person name="Fitzgerald M."/>
            <person name="Haas B."/>
            <person name="Abouelleil A."/>
            <person name="Alvarado L."/>
            <person name="Arachchi H.M."/>
            <person name="Berlin A."/>
            <person name="Chapman S.B."/>
            <person name="Gearin G."/>
            <person name="Goldberg J."/>
            <person name="Griggs A."/>
            <person name="Gujja S."/>
            <person name="Hansen M."/>
            <person name="Heiman D."/>
            <person name="Howarth C."/>
            <person name="Larimer J."/>
            <person name="Lui A."/>
            <person name="MacDonald P.J.P."/>
            <person name="McCowen C."/>
            <person name="Montmayeur A."/>
            <person name="Murphy C."/>
            <person name="Neiman D."/>
            <person name="Pearson M."/>
            <person name="Priest M."/>
            <person name="Roberts A."/>
            <person name="Saif S."/>
            <person name="Shea T."/>
            <person name="Sisk P."/>
            <person name="Stolte C."/>
            <person name="Sykes S."/>
            <person name="Wortman J."/>
            <person name="Nusbaum C."/>
            <person name="Birren B."/>
        </authorList>
    </citation>
    <scope>NUCLEOTIDE SEQUENCE [LARGE SCALE GENOMIC DNA]</scope>
    <source>
        <strain evidence="3 4">CL09T03C10</strain>
    </source>
</reference>
<dbReference type="HOGENOM" id="CLU_1341025_0_0_10"/>
<dbReference type="OrthoDB" id="9816048at2"/>
<feature type="transmembrane region" description="Helical" evidence="1">
    <location>
        <begin position="107"/>
        <end position="129"/>
    </location>
</feature>
<proteinExistence type="predicted"/>
<keyword evidence="1" id="KW-1133">Transmembrane helix</keyword>
<dbReference type="InterPro" id="IPR002656">
    <property type="entry name" value="Acyl_transf_3_dom"/>
</dbReference>
<evidence type="ECO:0000256" key="1">
    <source>
        <dbReference type="SAM" id="Phobius"/>
    </source>
</evidence>